<reference evidence="9 10" key="1">
    <citation type="submission" date="2019-09" db="EMBL/GenBank/DDBJ databases">
        <title>Genome sequence of Roseospira marina, one of the more divergent members of the non-sulfur purple photosynthetic bacterial family, the Rhodospirillaceae.</title>
        <authorList>
            <person name="Meyer T."/>
            <person name="Kyndt J."/>
        </authorList>
    </citation>
    <scope>NUCLEOTIDE SEQUENCE [LARGE SCALE GENOMIC DNA]</scope>
    <source>
        <strain evidence="9 10">DSM 15113</strain>
    </source>
</reference>
<dbReference type="InterPro" id="IPR004358">
    <property type="entry name" value="Sig_transdc_His_kin-like_C"/>
</dbReference>
<accession>A0A5M6IAN7</accession>
<keyword evidence="6" id="KW-0175">Coiled coil</keyword>
<evidence type="ECO:0000256" key="1">
    <source>
        <dbReference type="ARBA" id="ARBA00000085"/>
    </source>
</evidence>
<dbReference type="InterPro" id="IPR003661">
    <property type="entry name" value="HisK_dim/P_dom"/>
</dbReference>
<dbReference type="CDD" id="cd00082">
    <property type="entry name" value="HisKA"/>
    <property type="match status" value="1"/>
</dbReference>
<keyword evidence="5" id="KW-0418">Kinase</keyword>
<dbReference type="InterPro" id="IPR005467">
    <property type="entry name" value="His_kinase_dom"/>
</dbReference>
<dbReference type="PROSITE" id="PS50109">
    <property type="entry name" value="HIS_KIN"/>
    <property type="match status" value="1"/>
</dbReference>
<keyword evidence="10" id="KW-1185">Reference proteome</keyword>
<keyword evidence="7" id="KW-0812">Transmembrane</keyword>
<dbReference type="EMBL" id="VWPJ01000014">
    <property type="protein sequence ID" value="KAA5604779.1"/>
    <property type="molecule type" value="Genomic_DNA"/>
</dbReference>
<evidence type="ECO:0000313" key="10">
    <source>
        <dbReference type="Proteomes" id="UP000324065"/>
    </source>
</evidence>
<proteinExistence type="predicted"/>
<dbReference type="SUPFAM" id="SSF55874">
    <property type="entry name" value="ATPase domain of HSP90 chaperone/DNA topoisomerase II/histidine kinase"/>
    <property type="match status" value="1"/>
</dbReference>
<comment type="catalytic activity">
    <reaction evidence="1">
        <text>ATP + protein L-histidine = ADP + protein N-phospho-L-histidine.</text>
        <dbReference type="EC" id="2.7.13.3"/>
    </reaction>
</comment>
<evidence type="ECO:0000256" key="4">
    <source>
        <dbReference type="ARBA" id="ARBA00022679"/>
    </source>
</evidence>
<sequence length="511" mass="56292">MASDVEQGAPRGQGPPSSKPFVAIGLIALCVLGVLWWQVFDRHAARTASALESWLDLEAEIVENAARAAREWLVERTTTDDVSVRQAEQEVLALFIAPIRLGELGDAWVYNQDSVVFDGSSDFPSEYAGLSVEQVFARQKERGASHYEEIVNAVKNATTGTAWYIWLPEKGREYTAWTSVRVGADTWTIGLSTPEHEILSIFGVERTFERELIMLGLISALMIGFVVTLALKQRADAERLAILNESNARLEQAVRERTERLETMNSELKRSNEDLEQFAYATSHDLQAPLRTISNFLGLLRVRYGDRLDAEANEFIAYSEDGAKRLSRQISGLLDYSRTSTKRQAQRPVALADILADAMANLRGTIEETGAHILLPDPGPTVLVDRGQLALLMQNLIGNAIKYHHPDRSPDIRINAVPEGTRWRIDVADNGIGIPQEFHDRVFGVFQRLHGPDTFEGTGIGLALVKRIAENHGSRVTLRSDGRSGSVFSFSLAGVAEPADGPQGPSASPVP</sequence>
<gene>
    <name evidence="9" type="ORF">F1188_14290</name>
</gene>
<evidence type="ECO:0000256" key="7">
    <source>
        <dbReference type="SAM" id="Phobius"/>
    </source>
</evidence>
<dbReference type="SMART" id="SM00388">
    <property type="entry name" value="HisKA"/>
    <property type="match status" value="1"/>
</dbReference>
<dbReference type="RefSeq" id="WP_150063111.1">
    <property type="nucleotide sequence ID" value="NZ_JACHII010000004.1"/>
</dbReference>
<protein>
    <recommendedName>
        <fullName evidence="2">histidine kinase</fullName>
        <ecNumber evidence="2">2.7.13.3</ecNumber>
    </recommendedName>
</protein>
<dbReference type="InterPro" id="IPR003594">
    <property type="entry name" value="HATPase_dom"/>
</dbReference>
<feature type="domain" description="Histidine kinase" evidence="8">
    <location>
        <begin position="281"/>
        <end position="496"/>
    </location>
</feature>
<dbReference type="Pfam" id="PF02518">
    <property type="entry name" value="HATPase_c"/>
    <property type="match status" value="1"/>
</dbReference>
<feature type="transmembrane region" description="Helical" evidence="7">
    <location>
        <begin position="20"/>
        <end position="40"/>
    </location>
</feature>
<dbReference type="OrthoDB" id="9808408at2"/>
<dbReference type="PRINTS" id="PR00344">
    <property type="entry name" value="BCTRLSENSOR"/>
</dbReference>
<dbReference type="InterPro" id="IPR036890">
    <property type="entry name" value="HATPase_C_sf"/>
</dbReference>
<evidence type="ECO:0000256" key="6">
    <source>
        <dbReference type="SAM" id="Coils"/>
    </source>
</evidence>
<name>A0A5M6IAN7_9PROT</name>
<dbReference type="Pfam" id="PF00512">
    <property type="entry name" value="HisKA"/>
    <property type="match status" value="1"/>
</dbReference>
<evidence type="ECO:0000313" key="9">
    <source>
        <dbReference type="EMBL" id="KAA5604779.1"/>
    </source>
</evidence>
<keyword evidence="3" id="KW-0597">Phosphoprotein</keyword>
<dbReference type="Gene3D" id="1.10.287.130">
    <property type="match status" value="1"/>
</dbReference>
<dbReference type="Proteomes" id="UP000324065">
    <property type="component" value="Unassembled WGS sequence"/>
</dbReference>
<organism evidence="9 10">
    <name type="scientific">Roseospira marina</name>
    <dbReference type="NCBI Taxonomy" id="140057"/>
    <lineage>
        <taxon>Bacteria</taxon>
        <taxon>Pseudomonadati</taxon>
        <taxon>Pseudomonadota</taxon>
        <taxon>Alphaproteobacteria</taxon>
        <taxon>Rhodospirillales</taxon>
        <taxon>Rhodospirillaceae</taxon>
        <taxon>Roseospira</taxon>
    </lineage>
</organism>
<feature type="coiled-coil region" evidence="6">
    <location>
        <begin position="240"/>
        <end position="274"/>
    </location>
</feature>
<dbReference type="InterPro" id="IPR036097">
    <property type="entry name" value="HisK_dim/P_sf"/>
</dbReference>
<evidence type="ECO:0000256" key="2">
    <source>
        <dbReference type="ARBA" id="ARBA00012438"/>
    </source>
</evidence>
<keyword evidence="4" id="KW-0808">Transferase</keyword>
<dbReference type="Gene3D" id="3.30.565.10">
    <property type="entry name" value="Histidine kinase-like ATPase, C-terminal domain"/>
    <property type="match status" value="1"/>
</dbReference>
<keyword evidence="7" id="KW-0472">Membrane</keyword>
<dbReference type="SMART" id="SM00387">
    <property type="entry name" value="HATPase_c"/>
    <property type="match status" value="1"/>
</dbReference>
<dbReference type="AlphaFoldDB" id="A0A5M6IAN7"/>
<evidence type="ECO:0000259" key="8">
    <source>
        <dbReference type="PROSITE" id="PS50109"/>
    </source>
</evidence>
<dbReference type="PANTHER" id="PTHR43304:SF1">
    <property type="entry name" value="PAC DOMAIN-CONTAINING PROTEIN"/>
    <property type="match status" value="1"/>
</dbReference>
<comment type="caution">
    <text evidence="9">The sequence shown here is derived from an EMBL/GenBank/DDBJ whole genome shotgun (WGS) entry which is preliminary data.</text>
</comment>
<feature type="transmembrane region" description="Helical" evidence="7">
    <location>
        <begin position="212"/>
        <end position="231"/>
    </location>
</feature>
<dbReference type="SUPFAM" id="SSF47384">
    <property type="entry name" value="Homodimeric domain of signal transducing histidine kinase"/>
    <property type="match status" value="1"/>
</dbReference>
<dbReference type="GO" id="GO:0000155">
    <property type="term" value="F:phosphorelay sensor kinase activity"/>
    <property type="evidence" value="ECO:0007669"/>
    <property type="project" value="InterPro"/>
</dbReference>
<keyword evidence="7" id="KW-1133">Transmembrane helix</keyword>
<dbReference type="InterPro" id="IPR052162">
    <property type="entry name" value="Sensor_kinase/Photoreceptor"/>
</dbReference>
<dbReference type="PANTHER" id="PTHR43304">
    <property type="entry name" value="PHYTOCHROME-LIKE PROTEIN CPH1"/>
    <property type="match status" value="1"/>
</dbReference>
<evidence type="ECO:0000256" key="3">
    <source>
        <dbReference type="ARBA" id="ARBA00022553"/>
    </source>
</evidence>
<evidence type="ECO:0000256" key="5">
    <source>
        <dbReference type="ARBA" id="ARBA00022777"/>
    </source>
</evidence>
<dbReference type="EC" id="2.7.13.3" evidence="2"/>